<sequence>MIATLTVILCCLAGVAHAKPARCFTTDDGQFRCEFLTTDRNGSFVISASGKPTYRLNTAGPGVAYGFVVIGTKYISLPGRFLRDANEPACWVNEATQTKICAW</sequence>
<proteinExistence type="predicted"/>
<dbReference type="EMBL" id="JACCPJ010000015">
    <property type="protein sequence ID" value="NZD66184.1"/>
    <property type="molecule type" value="Genomic_DNA"/>
</dbReference>
<protein>
    <submittedName>
        <fullName evidence="2">Uncharacterized protein</fullName>
    </submittedName>
</protein>
<evidence type="ECO:0000313" key="3">
    <source>
        <dbReference type="Proteomes" id="UP000532162"/>
    </source>
</evidence>
<evidence type="ECO:0000256" key="1">
    <source>
        <dbReference type="SAM" id="SignalP"/>
    </source>
</evidence>
<organism evidence="2 3">
    <name type="scientific">Rhizobium changzhiense</name>
    <dbReference type="NCBI Taxonomy" id="2692317"/>
    <lineage>
        <taxon>Bacteria</taxon>
        <taxon>Pseudomonadati</taxon>
        <taxon>Pseudomonadota</taxon>
        <taxon>Alphaproteobacteria</taxon>
        <taxon>Hyphomicrobiales</taxon>
        <taxon>Rhizobiaceae</taxon>
        <taxon>Rhizobium/Agrobacterium group</taxon>
        <taxon>Rhizobium</taxon>
    </lineage>
</organism>
<reference evidence="2 3" key="1">
    <citation type="submission" date="2020-07" db="EMBL/GenBank/DDBJ databases">
        <authorList>
            <person name="Sun Q."/>
        </authorList>
    </citation>
    <scope>NUCLEOTIDE SEQUENCE [LARGE SCALE GENOMIC DNA]</scope>
    <source>
        <strain evidence="2 3">WYCCWR 11290</strain>
    </source>
</reference>
<keyword evidence="1" id="KW-0732">Signal</keyword>
<evidence type="ECO:0000313" key="2">
    <source>
        <dbReference type="EMBL" id="NZD66184.1"/>
    </source>
</evidence>
<feature type="signal peptide" evidence="1">
    <location>
        <begin position="1"/>
        <end position="18"/>
    </location>
</feature>
<comment type="caution">
    <text evidence="2">The sequence shown here is derived from an EMBL/GenBank/DDBJ whole genome shotgun (WGS) entry which is preliminary data.</text>
</comment>
<gene>
    <name evidence="2" type="ORF">HX900_34615</name>
</gene>
<feature type="chain" id="PRO_5031302521" evidence="1">
    <location>
        <begin position="19"/>
        <end position="103"/>
    </location>
</feature>
<dbReference type="AlphaFoldDB" id="A0A7Z0UI08"/>
<accession>A0A7Z0UI08</accession>
<dbReference type="Proteomes" id="UP000532162">
    <property type="component" value="Unassembled WGS sequence"/>
</dbReference>
<name>A0A7Z0UI08_9HYPH</name>
<dbReference type="RefSeq" id="WP_180697386.1">
    <property type="nucleotide sequence ID" value="NZ_JACCPJ010000015.1"/>
</dbReference>